<organism evidence="5 6">
    <name type="scientific">Oncorhynchus mykiss</name>
    <name type="common">Rainbow trout</name>
    <name type="synonym">Salmo gairdneri</name>
    <dbReference type="NCBI Taxonomy" id="8022"/>
    <lineage>
        <taxon>Eukaryota</taxon>
        <taxon>Metazoa</taxon>
        <taxon>Chordata</taxon>
        <taxon>Craniata</taxon>
        <taxon>Vertebrata</taxon>
        <taxon>Euteleostomi</taxon>
        <taxon>Actinopterygii</taxon>
        <taxon>Neopterygii</taxon>
        <taxon>Teleostei</taxon>
        <taxon>Protacanthopterygii</taxon>
        <taxon>Salmoniformes</taxon>
        <taxon>Salmonidae</taxon>
        <taxon>Salmoninae</taxon>
        <taxon>Oncorhynchus</taxon>
    </lineage>
</organism>
<proteinExistence type="predicted"/>
<name>A0A060ZG05_ONCMY</name>
<keyword evidence="2" id="KW-0418">Kinase</keyword>
<dbReference type="PaxDb" id="8022-A0A060ZG05"/>
<dbReference type="PANTHER" id="PTHR22988">
    <property type="entry name" value="MYOTONIC DYSTROPHY S/T KINASE-RELATED"/>
    <property type="match status" value="1"/>
</dbReference>
<keyword evidence="1" id="KW-0723">Serine/threonine-protein kinase</keyword>
<dbReference type="Proteomes" id="UP000193380">
    <property type="component" value="Unassembled WGS sequence"/>
</dbReference>
<dbReference type="PANTHER" id="PTHR22988:SF31">
    <property type="entry name" value="SERINE_THREONINE-PROTEIN KINASE MRCK ALPHA"/>
    <property type="match status" value="1"/>
</dbReference>
<protein>
    <submittedName>
        <fullName evidence="5">Uncharacterized protein</fullName>
    </submittedName>
</protein>
<gene>
    <name evidence="5" type="ORF">GSONMT00046187001</name>
</gene>
<dbReference type="GO" id="GO:0042641">
    <property type="term" value="C:actomyosin"/>
    <property type="evidence" value="ECO:0007669"/>
    <property type="project" value="TreeGrafter"/>
</dbReference>
<dbReference type="InterPro" id="IPR050839">
    <property type="entry name" value="Rho-assoc_Ser/Thr_Kinase"/>
</dbReference>
<dbReference type="EMBL" id="FR958143">
    <property type="protein sequence ID" value="CDR00549.1"/>
    <property type="molecule type" value="Genomic_DNA"/>
</dbReference>
<evidence type="ECO:0000313" key="5">
    <source>
        <dbReference type="EMBL" id="CDR00549.1"/>
    </source>
</evidence>
<dbReference type="AlphaFoldDB" id="A0A060ZG05"/>
<keyword evidence="2" id="KW-0808">Transferase</keyword>
<evidence type="ECO:0000256" key="4">
    <source>
        <dbReference type="SAM" id="MobiDB-lite"/>
    </source>
</evidence>
<evidence type="ECO:0000256" key="2">
    <source>
        <dbReference type="ARBA" id="ARBA00022777"/>
    </source>
</evidence>
<dbReference type="GO" id="GO:0031032">
    <property type="term" value="P:actomyosin structure organization"/>
    <property type="evidence" value="ECO:0007669"/>
    <property type="project" value="TreeGrafter"/>
</dbReference>
<reference evidence="5" key="2">
    <citation type="submission" date="2014-03" db="EMBL/GenBank/DDBJ databases">
        <authorList>
            <person name="Genoscope - CEA"/>
        </authorList>
    </citation>
    <scope>NUCLEOTIDE SEQUENCE</scope>
</reference>
<keyword evidence="3" id="KW-0175">Coiled coil</keyword>
<evidence type="ECO:0000256" key="1">
    <source>
        <dbReference type="ARBA" id="ARBA00022527"/>
    </source>
</evidence>
<feature type="coiled-coil region" evidence="3">
    <location>
        <begin position="70"/>
        <end position="151"/>
    </location>
</feature>
<dbReference type="GO" id="GO:0004674">
    <property type="term" value="F:protein serine/threonine kinase activity"/>
    <property type="evidence" value="ECO:0007669"/>
    <property type="project" value="UniProtKB-KW"/>
</dbReference>
<evidence type="ECO:0000256" key="3">
    <source>
        <dbReference type="SAM" id="Coils"/>
    </source>
</evidence>
<dbReference type="GO" id="GO:0005737">
    <property type="term" value="C:cytoplasm"/>
    <property type="evidence" value="ECO:0007669"/>
    <property type="project" value="TreeGrafter"/>
</dbReference>
<feature type="compositionally biased region" description="Basic and acidic residues" evidence="4">
    <location>
        <begin position="12"/>
        <end position="23"/>
    </location>
</feature>
<sequence>MESQSEEQTADAQKERKLRERSEQYSRLLEEELDGLKKQVGPSASVVGSDQSQEVGKLRADLEKKTGFYEEELSRREVQHANELKVLRKELRDAEGQQLTLQKEILVLKDKLEKTRRESQSEREEFEMEYKQKYERERVILTEENRKLSNELDKVRCYIYTHTP</sequence>
<accession>A0A060ZG05</accession>
<feature type="region of interest" description="Disordered" evidence="4">
    <location>
        <begin position="1"/>
        <end position="23"/>
    </location>
</feature>
<reference evidence="5" key="1">
    <citation type="journal article" date="2014" name="Nat. Commun.">
        <title>The rainbow trout genome provides novel insights into evolution after whole-genome duplication in vertebrates.</title>
        <authorList>
            <person name="Berthelot C."/>
            <person name="Brunet F."/>
            <person name="Chalopin D."/>
            <person name="Juanchich A."/>
            <person name="Bernard M."/>
            <person name="Noel B."/>
            <person name="Bento P."/>
            <person name="Da Silva C."/>
            <person name="Labadie K."/>
            <person name="Alberti A."/>
            <person name="Aury J.M."/>
            <person name="Louis A."/>
            <person name="Dehais P."/>
            <person name="Bardou P."/>
            <person name="Montfort J."/>
            <person name="Klopp C."/>
            <person name="Cabau C."/>
            <person name="Gaspin C."/>
            <person name="Thorgaard G.H."/>
            <person name="Boussaha M."/>
            <person name="Quillet E."/>
            <person name="Guyomard R."/>
            <person name="Galiana D."/>
            <person name="Bobe J."/>
            <person name="Volff J.N."/>
            <person name="Genet C."/>
            <person name="Wincker P."/>
            <person name="Jaillon O."/>
            <person name="Roest Crollius H."/>
            <person name="Guiguen Y."/>
        </authorList>
    </citation>
    <scope>NUCLEOTIDE SEQUENCE [LARGE SCALE GENOMIC DNA]</scope>
</reference>
<evidence type="ECO:0000313" key="6">
    <source>
        <dbReference type="Proteomes" id="UP000193380"/>
    </source>
</evidence>
<dbReference type="STRING" id="8022.A0A060ZG05"/>